<organism evidence="2 3">
    <name type="scientific">Pseudomonas japonica</name>
    <dbReference type="NCBI Taxonomy" id="256466"/>
    <lineage>
        <taxon>Bacteria</taxon>
        <taxon>Pseudomonadati</taxon>
        <taxon>Pseudomonadota</taxon>
        <taxon>Gammaproteobacteria</taxon>
        <taxon>Pseudomonadales</taxon>
        <taxon>Pseudomonadaceae</taxon>
        <taxon>Pseudomonas</taxon>
    </lineage>
</organism>
<protein>
    <recommendedName>
        <fullName evidence="4">Alpha-tubulin suppressor</fullName>
    </recommendedName>
</protein>
<evidence type="ECO:0008006" key="4">
    <source>
        <dbReference type="Google" id="ProtNLM"/>
    </source>
</evidence>
<dbReference type="InterPro" id="IPR051553">
    <property type="entry name" value="Ran_GTPase-activating"/>
</dbReference>
<gene>
    <name evidence="2" type="ORF">SAMN05444352_111112</name>
</gene>
<dbReference type="Gene3D" id="2.130.10.30">
    <property type="entry name" value="Regulator of chromosome condensation 1/beta-lactamase-inhibitor protein II"/>
    <property type="match status" value="2"/>
</dbReference>
<evidence type="ECO:0000313" key="2">
    <source>
        <dbReference type="EMBL" id="SNS63169.1"/>
    </source>
</evidence>
<dbReference type="PANTHER" id="PTHR45982:SF1">
    <property type="entry name" value="REGULATOR OF CHROMOSOME CONDENSATION"/>
    <property type="match status" value="1"/>
</dbReference>
<evidence type="ECO:0000256" key="1">
    <source>
        <dbReference type="SAM" id="MobiDB-lite"/>
    </source>
</evidence>
<dbReference type="SUPFAM" id="SSF50985">
    <property type="entry name" value="RCC1/BLIP-II"/>
    <property type="match status" value="1"/>
</dbReference>
<dbReference type="InterPro" id="IPR009091">
    <property type="entry name" value="RCC1/BLIP-II"/>
</dbReference>
<sequence length="1091" mass="117080">MTTDENTPLNLDPVLIPGMIIPVQTDGAVGGVNYNLLHVNEGGLLVQVQPYLNMESGDWVEVFWGDPSEPVAGELVLPEHVGEKFGLFIPSDRIAEGISDVWARVTRSGGGNGGESVPIGILVRSVFPGGTDPAPDLPGHQNLPAPEPELPPGGIIDEEAAKNGVKVTISSYPNMRVFDRITFSWGGELLQHDVTQAEVDAGSLEILVTEETILAAGDSNELALVYRVRDEVHNVSSDWSLRTIIQVEVGKGLFDAPIIENPDPTADPYDVIDLDVLGDNDLLVEVQAPINGLLQVDDVVALTWIGTTAQGEPVPVELPEQTVVRIPVTLKFYIPNADVIRLGRGRCVASYAVTRDGSSAGPSKRTFATFLGEEQRLPKPIVSDAVDGVLDPGLDGTTVVVPGDALEAGNYVRLVWLGTRANGSPLLHEEQRPVSGNEAGKPMTFSIPATAIAPLDGGTLSVYYSVEKSLDLKLESEREHLTVGEARDQLPPPFTRPAAEDGVLDPEDLPAYLQIVIPPWPGMHDDQTVHVFWRASVGLDYYDFIPISAPLVGQEVVFHLDRTHVEANLGAEVEISYRVETPGEVDQVSEPAIFIIDTQEETDEGPLRIMGARFNPNTWRGPTMPRILSALHDQSLTPMRVAWRYEDSERWTVASEWFDDKPGLKLYARSSSETWECRALNIVGNGAHINGVDEAAFVAMRDEVMDGAEVVVDMVAWGDPDYGGKLDPALIALENVVEISSSGYAFAARLRTGDLACWGNPDFGGMPAMNHGDFVQVRGSLWGFTARKRNGDLLAWGKSPIVPVPEEALQHKDYVDLQSTPHAIAALRQSGHVVAWGDPNNGGQLRQGQERFDDIVQVMGNLGAFAALRDLGDGGSVIGWGNGLYGGLVPEEIARLTNVRRLAATTGATFCILLESGEMKAWPPNQVGGDIPEDIARLTNAVEVSSTSLAFCARLRTGQVVAWGHEPTGGKLSTEAAGKSNIVQVTGNFGAFAALCSDGTVVTWGRDDCGGNSSAVSDRLTDVRAIYANACAFAALTADGRVVTWGTPGGGGNSSPVQPELTGHVTARRLLSPGETEALAASARALRRRRR</sequence>
<dbReference type="STRING" id="1215104.GCA_000730585_00260"/>
<dbReference type="Proteomes" id="UP000198407">
    <property type="component" value="Unassembled WGS sequence"/>
</dbReference>
<evidence type="ECO:0000313" key="3">
    <source>
        <dbReference type="Proteomes" id="UP000198407"/>
    </source>
</evidence>
<dbReference type="EMBL" id="FZOL01000011">
    <property type="protein sequence ID" value="SNS63169.1"/>
    <property type="molecule type" value="Genomic_DNA"/>
</dbReference>
<name>A0A239G1Y2_9PSED</name>
<keyword evidence="3" id="KW-1185">Reference proteome</keyword>
<dbReference type="AlphaFoldDB" id="A0A239G1Y2"/>
<proteinExistence type="predicted"/>
<accession>A0A239G1Y2</accession>
<dbReference type="PANTHER" id="PTHR45982">
    <property type="entry name" value="REGULATOR OF CHROMOSOME CONDENSATION"/>
    <property type="match status" value="1"/>
</dbReference>
<feature type="region of interest" description="Disordered" evidence="1">
    <location>
        <begin position="132"/>
        <end position="156"/>
    </location>
</feature>
<reference evidence="3" key="1">
    <citation type="submission" date="2017-06" db="EMBL/GenBank/DDBJ databases">
        <authorList>
            <person name="Varghese N."/>
            <person name="Submissions S."/>
        </authorList>
    </citation>
    <scope>NUCLEOTIDE SEQUENCE [LARGE SCALE GENOMIC DNA]</scope>
    <source>
        <strain evidence="3">DSM 22348</strain>
    </source>
</reference>
<dbReference type="OrthoDB" id="6986081at2"/>
<dbReference type="RefSeq" id="WP_042130199.1">
    <property type="nucleotide sequence ID" value="NZ_FZOL01000011.1"/>
</dbReference>